<proteinExistence type="predicted"/>
<protein>
    <submittedName>
        <fullName evidence="1">Methionine--tRNA ligase</fullName>
    </submittedName>
</protein>
<accession>A0A0A9YB42</accession>
<gene>
    <name evidence="1" type="primary">metG_20</name>
    <name evidence="1" type="ORF">CM83_43954</name>
</gene>
<sequence length="133" mass="15168">MQSVDPMFLQPHKETQHILLMIEEVERWAREIESYLPSKQRGKQVLVNVGSAAIKFLFGNPDADGLETIQAGLVATKNERSPIVQVIREHLVVSRTLGNRVTENTRRLQVTVGKCDPEIYCREPEGRTDRPVY</sequence>
<evidence type="ECO:0000313" key="1">
    <source>
        <dbReference type="EMBL" id="JAG30297.1"/>
    </source>
</evidence>
<dbReference type="AlphaFoldDB" id="A0A0A9YB42"/>
<keyword evidence="1" id="KW-0436">Ligase</keyword>
<reference evidence="1" key="1">
    <citation type="journal article" date="2014" name="PLoS ONE">
        <title>Transcriptome-Based Identification of ABC Transporters in the Western Tarnished Plant Bug Lygus hesperus.</title>
        <authorList>
            <person name="Hull J.J."/>
            <person name="Chaney K."/>
            <person name="Geib S.M."/>
            <person name="Fabrick J.A."/>
            <person name="Brent C.S."/>
            <person name="Walsh D."/>
            <person name="Lavine L.C."/>
        </authorList>
    </citation>
    <scope>NUCLEOTIDE SEQUENCE</scope>
</reference>
<name>A0A0A9YB42_LYGHE</name>
<dbReference type="EMBL" id="GBHO01013307">
    <property type="protein sequence ID" value="JAG30297.1"/>
    <property type="molecule type" value="Transcribed_RNA"/>
</dbReference>
<dbReference type="GO" id="GO:0016874">
    <property type="term" value="F:ligase activity"/>
    <property type="evidence" value="ECO:0007669"/>
    <property type="project" value="UniProtKB-KW"/>
</dbReference>
<reference evidence="1" key="2">
    <citation type="submission" date="2014-07" db="EMBL/GenBank/DDBJ databases">
        <authorList>
            <person name="Hull J."/>
        </authorList>
    </citation>
    <scope>NUCLEOTIDE SEQUENCE</scope>
</reference>
<organism evidence="1">
    <name type="scientific">Lygus hesperus</name>
    <name type="common">Western plant bug</name>
    <dbReference type="NCBI Taxonomy" id="30085"/>
    <lineage>
        <taxon>Eukaryota</taxon>
        <taxon>Metazoa</taxon>
        <taxon>Ecdysozoa</taxon>
        <taxon>Arthropoda</taxon>
        <taxon>Hexapoda</taxon>
        <taxon>Insecta</taxon>
        <taxon>Pterygota</taxon>
        <taxon>Neoptera</taxon>
        <taxon>Paraneoptera</taxon>
        <taxon>Hemiptera</taxon>
        <taxon>Heteroptera</taxon>
        <taxon>Panheteroptera</taxon>
        <taxon>Cimicomorpha</taxon>
        <taxon>Miridae</taxon>
        <taxon>Mirini</taxon>
        <taxon>Lygus</taxon>
    </lineage>
</organism>